<reference evidence="1" key="2">
    <citation type="submission" date="2018-08" db="UniProtKB">
        <authorList>
            <consortium name="EnsemblPlants"/>
        </authorList>
    </citation>
    <scope>IDENTIFICATION</scope>
    <source>
        <strain evidence="1">Yugu1</strain>
    </source>
</reference>
<dbReference type="InParanoid" id="K4AP67"/>
<dbReference type="HOGENOM" id="CLU_3360642_0_0_1"/>
<protein>
    <submittedName>
        <fullName evidence="1">Uncharacterized protein</fullName>
    </submittedName>
</protein>
<dbReference type="Proteomes" id="UP000004995">
    <property type="component" value="Unassembled WGS sequence"/>
</dbReference>
<reference evidence="2" key="1">
    <citation type="journal article" date="2012" name="Nat. Biotechnol.">
        <title>Reference genome sequence of the model plant Setaria.</title>
        <authorList>
            <person name="Bennetzen J.L."/>
            <person name="Schmutz J."/>
            <person name="Wang H."/>
            <person name="Percifield R."/>
            <person name="Hawkins J."/>
            <person name="Pontaroli A.C."/>
            <person name="Estep M."/>
            <person name="Feng L."/>
            <person name="Vaughn J.N."/>
            <person name="Grimwood J."/>
            <person name="Jenkins J."/>
            <person name="Barry K."/>
            <person name="Lindquist E."/>
            <person name="Hellsten U."/>
            <person name="Deshpande S."/>
            <person name="Wang X."/>
            <person name="Wu X."/>
            <person name="Mitros T."/>
            <person name="Triplett J."/>
            <person name="Yang X."/>
            <person name="Ye C.Y."/>
            <person name="Mauro-Herrera M."/>
            <person name="Wang L."/>
            <person name="Li P."/>
            <person name="Sharma M."/>
            <person name="Sharma R."/>
            <person name="Ronald P.C."/>
            <person name="Panaud O."/>
            <person name="Kellogg E.A."/>
            <person name="Brutnell T.P."/>
            <person name="Doust A.N."/>
            <person name="Tuskan G.A."/>
            <person name="Rokhsar D."/>
            <person name="Devos K.M."/>
        </authorList>
    </citation>
    <scope>NUCLEOTIDE SEQUENCE [LARGE SCALE GENOMIC DNA]</scope>
    <source>
        <strain evidence="2">cv. Yugu1</strain>
    </source>
</reference>
<evidence type="ECO:0000313" key="1">
    <source>
        <dbReference type="EnsemblPlants" id="KQK90467"/>
    </source>
</evidence>
<dbReference type="AlphaFoldDB" id="K4AP67"/>
<keyword evidence="2" id="KW-1185">Reference proteome</keyword>
<proteinExistence type="predicted"/>
<organism evidence="1 2">
    <name type="scientific">Setaria italica</name>
    <name type="common">Foxtail millet</name>
    <name type="synonym">Panicum italicum</name>
    <dbReference type="NCBI Taxonomy" id="4555"/>
    <lineage>
        <taxon>Eukaryota</taxon>
        <taxon>Viridiplantae</taxon>
        <taxon>Streptophyta</taxon>
        <taxon>Embryophyta</taxon>
        <taxon>Tracheophyta</taxon>
        <taxon>Spermatophyta</taxon>
        <taxon>Magnoliopsida</taxon>
        <taxon>Liliopsida</taxon>
        <taxon>Poales</taxon>
        <taxon>Poaceae</taxon>
        <taxon>PACMAD clade</taxon>
        <taxon>Panicoideae</taxon>
        <taxon>Panicodae</taxon>
        <taxon>Paniceae</taxon>
        <taxon>Cenchrinae</taxon>
        <taxon>Setaria</taxon>
    </lineage>
</organism>
<dbReference type="EMBL" id="AGNK02005938">
    <property type="status" value="NOT_ANNOTATED_CDS"/>
    <property type="molecule type" value="Genomic_DNA"/>
</dbReference>
<name>K4AP67_SETIT</name>
<sequence>MDGRVEAFGLRFPAGSDDMSPPLTVDLTAQRLPCMH</sequence>
<dbReference type="Gramene" id="KQK90467">
    <property type="protein sequence ID" value="KQK90467"/>
    <property type="gene ID" value="SETIT_040715mg"/>
</dbReference>
<evidence type="ECO:0000313" key="2">
    <source>
        <dbReference type="Proteomes" id="UP000004995"/>
    </source>
</evidence>
<dbReference type="EnsemblPlants" id="KQK90467">
    <property type="protein sequence ID" value="KQK90467"/>
    <property type="gene ID" value="SETIT_040715mg"/>
</dbReference>
<accession>K4AP67</accession>